<dbReference type="InterPro" id="IPR001611">
    <property type="entry name" value="Leu-rich_rpt"/>
</dbReference>
<dbReference type="PROSITE" id="PS50177">
    <property type="entry name" value="NTF2_DOMAIN"/>
    <property type="match status" value="1"/>
</dbReference>
<dbReference type="InterPro" id="IPR057125">
    <property type="entry name" value="NXF1/2/3/5-like_LRR"/>
</dbReference>
<dbReference type="GO" id="GO:0042272">
    <property type="term" value="C:nuclear RNA export factor complex"/>
    <property type="evidence" value="ECO:0007669"/>
    <property type="project" value="UniProtKB-ARBA"/>
</dbReference>
<keyword evidence="6" id="KW-0509">mRNA transport</keyword>
<dbReference type="InterPro" id="IPR032675">
    <property type="entry name" value="LRR_dom_sf"/>
</dbReference>
<keyword evidence="3" id="KW-0813">Transport</keyword>
<protein>
    <recommendedName>
        <fullName evidence="9">mRNA export factor MEX67</fullName>
    </recommendedName>
</protein>
<proteinExistence type="inferred from homology"/>
<dbReference type="PANTHER" id="PTHR10662">
    <property type="entry name" value="NUCLEAR RNA EXPORT FACTOR"/>
    <property type="match status" value="1"/>
</dbReference>
<name>A0A084ALF1_STACB</name>
<reference evidence="13 14" key="1">
    <citation type="journal article" date="2014" name="BMC Genomics">
        <title>Comparative genome sequencing reveals chemotype-specific gene clusters in the toxigenic black mold Stachybotrys.</title>
        <authorList>
            <person name="Semeiks J."/>
            <person name="Borek D."/>
            <person name="Otwinowski Z."/>
            <person name="Grishin N.V."/>
        </authorList>
    </citation>
    <scope>NUCLEOTIDE SEQUENCE [LARGE SCALE GENOMIC DNA]</scope>
    <source>
        <strain evidence="14">CBS 109288 / IBT 7711</strain>
    </source>
</reference>
<dbReference type="Gene3D" id="3.10.450.50">
    <property type="match status" value="1"/>
</dbReference>
<dbReference type="FunFam" id="1.10.8.10:FF:000018">
    <property type="entry name" value="Nuclear RNA export factor 1"/>
    <property type="match status" value="1"/>
</dbReference>
<dbReference type="PROSITE" id="PS51450">
    <property type="entry name" value="LRR"/>
    <property type="match status" value="1"/>
</dbReference>
<dbReference type="Pfam" id="PF03943">
    <property type="entry name" value="TAP_C"/>
    <property type="match status" value="1"/>
</dbReference>
<comment type="function">
    <text evidence="8">Involved in the export of mRNA from the nucleus to the cytoplasm.</text>
</comment>
<feature type="compositionally biased region" description="Low complexity" evidence="10">
    <location>
        <begin position="66"/>
        <end position="82"/>
    </location>
</feature>
<evidence type="ECO:0000313" key="14">
    <source>
        <dbReference type="Proteomes" id="UP000028045"/>
    </source>
</evidence>
<dbReference type="InterPro" id="IPR005637">
    <property type="entry name" value="TAP_C_dom"/>
</dbReference>
<feature type="domain" description="TAP-C" evidence="12">
    <location>
        <begin position="613"/>
        <end position="666"/>
    </location>
</feature>
<dbReference type="Pfam" id="PF22602">
    <property type="entry name" value="NXF_NTF2"/>
    <property type="match status" value="1"/>
</dbReference>
<dbReference type="AlphaFoldDB" id="A0A084ALF1"/>
<evidence type="ECO:0000256" key="4">
    <source>
        <dbReference type="ARBA" id="ARBA00022614"/>
    </source>
</evidence>
<dbReference type="InterPro" id="IPR002075">
    <property type="entry name" value="NTF2_dom"/>
</dbReference>
<keyword evidence="14" id="KW-1185">Reference proteome</keyword>
<evidence type="ECO:0000256" key="8">
    <source>
        <dbReference type="ARBA" id="ARBA00055253"/>
    </source>
</evidence>
<evidence type="ECO:0000256" key="6">
    <source>
        <dbReference type="ARBA" id="ARBA00022816"/>
    </source>
</evidence>
<evidence type="ECO:0000259" key="11">
    <source>
        <dbReference type="PROSITE" id="PS50177"/>
    </source>
</evidence>
<feature type="region of interest" description="Disordered" evidence="10">
    <location>
        <begin position="1"/>
        <end position="125"/>
    </location>
</feature>
<dbReference type="HOGENOM" id="CLU_024991_1_0_1"/>
<evidence type="ECO:0000259" key="12">
    <source>
        <dbReference type="PROSITE" id="PS51281"/>
    </source>
</evidence>
<evidence type="ECO:0000256" key="9">
    <source>
        <dbReference type="ARBA" id="ARBA00069694"/>
    </source>
</evidence>
<comment type="subcellular location">
    <subcellularLocation>
        <location evidence="1">Nucleus</location>
    </subcellularLocation>
</comment>
<gene>
    <name evidence="13" type="ORF">S7711_05302</name>
</gene>
<dbReference type="SMART" id="SM00804">
    <property type="entry name" value="TAP_C"/>
    <property type="match status" value="1"/>
</dbReference>
<dbReference type="InterPro" id="IPR032710">
    <property type="entry name" value="NTF2-like_dom_sf"/>
</dbReference>
<evidence type="ECO:0000256" key="2">
    <source>
        <dbReference type="ARBA" id="ARBA00009285"/>
    </source>
</evidence>
<dbReference type="Gene3D" id="3.80.10.10">
    <property type="entry name" value="Ribonuclease Inhibitor"/>
    <property type="match status" value="1"/>
</dbReference>
<dbReference type="SUPFAM" id="SSF46934">
    <property type="entry name" value="UBA-like"/>
    <property type="match status" value="1"/>
</dbReference>
<dbReference type="CDD" id="cd14342">
    <property type="entry name" value="UBA_TAP-C"/>
    <property type="match status" value="1"/>
</dbReference>
<comment type="similarity">
    <text evidence="2">Belongs to the NXF family.</text>
</comment>
<dbReference type="InterPro" id="IPR009060">
    <property type="entry name" value="UBA-like_sf"/>
</dbReference>
<dbReference type="InterPro" id="IPR030217">
    <property type="entry name" value="NXF_fam"/>
</dbReference>
<keyword evidence="7" id="KW-0539">Nucleus</keyword>
<evidence type="ECO:0000313" key="13">
    <source>
        <dbReference type="EMBL" id="KEY66130.1"/>
    </source>
</evidence>
<dbReference type="InterPro" id="IPR018222">
    <property type="entry name" value="Nuclear_transport_factor_2_euk"/>
</dbReference>
<dbReference type="PROSITE" id="PS51281">
    <property type="entry name" value="TAP_C"/>
    <property type="match status" value="1"/>
</dbReference>
<dbReference type="EMBL" id="KL648669">
    <property type="protein sequence ID" value="KEY66130.1"/>
    <property type="molecule type" value="Genomic_DNA"/>
</dbReference>
<dbReference type="OrthoDB" id="25872at2759"/>
<dbReference type="Gene3D" id="1.10.8.10">
    <property type="entry name" value="DNA helicase RuvA subunit, C-terminal domain"/>
    <property type="match status" value="1"/>
</dbReference>
<evidence type="ECO:0000256" key="3">
    <source>
        <dbReference type="ARBA" id="ARBA00022448"/>
    </source>
</evidence>
<feature type="compositionally biased region" description="Low complexity" evidence="10">
    <location>
        <begin position="1"/>
        <end position="16"/>
    </location>
</feature>
<dbReference type="GO" id="GO:0016973">
    <property type="term" value="P:poly(A)+ mRNA export from nucleus"/>
    <property type="evidence" value="ECO:0007669"/>
    <property type="project" value="TreeGrafter"/>
</dbReference>
<dbReference type="FunFam" id="3.10.450.50:FF:000013">
    <property type="entry name" value="mRNA export factor mex67"/>
    <property type="match status" value="1"/>
</dbReference>
<dbReference type="GO" id="GO:0003723">
    <property type="term" value="F:RNA binding"/>
    <property type="evidence" value="ECO:0007669"/>
    <property type="project" value="TreeGrafter"/>
</dbReference>
<evidence type="ECO:0000256" key="1">
    <source>
        <dbReference type="ARBA" id="ARBA00004123"/>
    </source>
</evidence>
<evidence type="ECO:0000256" key="10">
    <source>
        <dbReference type="SAM" id="MobiDB-lite"/>
    </source>
</evidence>
<feature type="domain" description="NTF2" evidence="11">
    <location>
        <begin position="418"/>
        <end position="592"/>
    </location>
</feature>
<dbReference type="SUPFAM" id="SSF52058">
    <property type="entry name" value="L domain-like"/>
    <property type="match status" value="1"/>
</dbReference>
<evidence type="ECO:0000256" key="7">
    <source>
        <dbReference type="ARBA" id="ARBA00023242"/>
    </source>
</evidence>
<feature type="compositionally biased region" description="Polar residues" evidence="10">
    <location>
        <begin position="17"/>
        <end position="26"/>
    </location>
</feature>
<feature type="compositionally biased region" description="Low complexity" evidence="10">
    <location>
        <begin position="108"/>
        <end position="124"/>
    </location>
</feature>
<dbReference type="SUPFAM" id="SSF54427">
    <property type="entry name" value="NTF2-like"/>
    <property type="match status" value="1"/>
</dbReference>
<dbReference type="PANTHER" id="PTHR10662:SF22">
    <property type="entry name" value="NUCLEAR RNA EXPORT FACTOR 1"/>
    <property type="match status" value="1"/>
</dbReference>
<sequence length="666" mass="72910">MAPRGARGNAAPAGRATRNSSLTSKPSARGGISKRKGPPTRIDVDGDLDMDSAARKTRRSTPADPSNPRSRPSTRSSNPNTRGASRTARTVLKHLGHGEPTHLVSRISGAGSSRQQRSRAAQSGPLSYLRVRGLAQSKAARNPDGGLGDLLSFLERKASALTPEQQKRSVIIIKSHMVGDYVFIGASAEDAQEILKINSFQFAGTDLEIVESTEGLGYQSKATESKETQELRGRLQAILSQRYLGASKLLKLDALAADAELVNLGMFENRERALKTFKGLMAICESLFKTAKEKQEAIESISLANNNIDDVTQVEMVATTFPHLKNLDMSGNHLSSMQGLDRWKGKFRELDTIYVTGNPIETADPNFHAALLDWFPKLRVINGTELRTAEQIAAQAAAASQANPIPQNGPDFRDMNGIGENFLLEFFAAYDSDRPSLAAKYYDDNSQFSLAVDALSVRDPNAPPPLPWASYIRASRNLIKINTQHAKVQRLFKGANMIGELWKGLPATRHPNIKEELSKYIMDCHPLTGLVDPSGQSPLGVDGLVVSVHGEFEEYDQKTDTMGKRSFSRSFILGPGQPGRNPIRVVSDMISLRAYSPLPNVFAPSTQQASQPDQHQAMMMELSKQTGMVPEYSRLCLEQVNWDFNQALVVFNEKKAQLPPAAFAQS</sequence>
<dbReference type="Proteomes" id="UP000028045">
    <property type="component" value="Unassembled WGS sequence"/>
</dbReference>
<evidence type="ECO:0000256" key="5">
    <source>
        <dbReference type="ARBA" id="ARBA00022737"/>
    </source>
</evidence>
<accession>A0A084ALF1</accession>
<organism evidence="13 14">
    <name type="scientific">Stachybotrys chartarum (strain CBS 109288 / IBT 7711)</name>
    <name type="common">Toxic black mold</name>
    <name type="synonym">Stilbospora chartarum</name>
    <dbReference type="NCBI Taxonomy" id="1280523"/>
    <lineage>
        <taxon>Eukaryota</taxon>
        <taxon>Fungi</taxon>
        <taxon>Dikarya</taxon>
        <taxon>Ascomycota</taxon>
        <taxon>Pezizomycotina</taxon>
        <taxon>Sordariomycetes</taxon>
        <taxon>Hypocreomycetidae</taxon>
        <taxon>Hypocreales</taxon>
        <taxon>Stachybotryaceae</taxon>
        <taxon>Stachybotrys</taxon>
    </lineage>
</organism>
<keyword evidence="4" id="KW-0433">Leucine-rich repeat</keyword>
<keyword evidence="5" id="KW-0677">Repeat</keyword>
<dbReference type="Pfam" id="PF24048">
    <property type="entry name" value="LRR_NXF1-5"/>
    <property type="match status" value="1"/>
</dbReference>